<sequence length="217" mass="24023">MTLCDVESHLPHAKVSSHRLPCAHSTCPNQAYARGLCALHGGKRKCLLAHCDLNAVGNDYCVAHGGILTKKRCIEDGCTKLAQSNQRCLKHGGGRRCKIDGCVRFVRAKGVCRGHMPEALSPLCQYAYKVCTNERALQRDTRKMHSLCEYHRNKTLVAKQAFRAKAQQHKIDQSSQGYVASHPKVLSVDPIPFCHTLYDALASIEPSDLELNVLAFD</sequence>
<name>A0A485KFX8_9STRA</name>
<dbReference type="EMBL" id="VJMH01001226">
    <property type="protein sequence ID" value="KAF0712631.1"/>
    <property type="molecule type" value="Genomic_DNA"/>
</dbReference>
<proteinExistence type="predicted"/>
<organism evidence="2 3">
    <name type="scientific">Aphanomyces stellatus</name>
    <dbReference type="NCBI Taxonomy" id="120398"/>
    <lineage>
        <taxon>Eukaryota</taxon>
        <taxon>Sar</taxon>
        <taxon>Stramenopiles</taxon>
        <taxon>Oomycota</taxon>
        <taxon>Saprolegniomycetes</taxon>
        <taxon>Saprolegniales</taxon>
        <taxon>Verrucalvaceae</taxon>
        <taxon>Aphanomyces</taxon>
    </lineage>
</organism>
<accession>A0A485KFX8</accession>
<evidence type="ECO:0000313" key="3">
    <source>
        <dbReference type="Proteomes" id="UP000332933"/>
    </source>
</evidence>
<dbReference type="EMBL" id="CAADRA010001226">
    <property type="protein sequence ID" value="VFT81863.1"/>
    <property type="molecule type" value="Genomic_DNA"/>
</dbReference>
<evidence type="ECO:0000313" key="2">
    <source>
        <dbReference type="EMBL" id="VFT81863.1"/>
    </source>
</evidence>
<dbReference type="Proteomes" id="UP000332933">
    <property type="component" value="Unassembled WGS sequence"/>
</dbReference>
<dbReference type="AlphaFoldDB" id="A0A485KFX8"/>
<protein>
    <submittedName>
        <fullName evidence="2">Aste57867_4767 protein</fullName>
    </submittedName>
</protein>
<dbReference type="PANTHER" id="PTHR31827">
    <property type="entry name" value="EMB|CAB89363.1"/>
    <property type="match status" value="1"/>
</dbReference>
<reference evidence="1" key="2">
    <citation type="submission" date="2019-06" db="EMBL/GenBank/DDBJ databases">
        <title>Genomics analysis of Aphanomyces spp. identifies a new class of oomycete effector associated with host adaptation.</title>
        <authorList>
            <person name="Gaulin E."/>
        </authorList>
    </citation>
    <scope>NUCLEOTIDE SEQUENCE</scope>
    <source>
        <strain evidence="1">CBS 578.67</strain>
    </source>
</reference>
<keyword evidence="3" id="KW-1185">Reference proteome</keyword>
<evidence type="ECO:0000313" key="1">
    <source>
        <dbReference type="EMBL" id="KAF0712631.1"/>
    </source>
</evidence>
<dbReference type="OrthoDB" id="93608at2759"/>
<gene>
    <name evidence="2" type="primary">Aste57867_4767</name>
    <name evidence="1" type="ORF">As57867_004754</name>
    <name evidence="2" type="ORF">ASTE57867_4767</name>
</gene>
<reference evidence="2 3" key="1">
    <citation type="submission" date="2019-03" db="EMBL/GenBank/DDBJ databases">
        <authorList>
            <person name="Gaulin E."/>
            <person name="Dumas B."/>
        </authorList>
    </citation>
    <scope>NUCLEOTIDE SEQUENCE [LARGE SCALE GENOMIC DNA]</scope>
    <source>
        <strain evidence="2">CBS 568.67</strain>
    </source>
</reference>
<dbReference type="PANTHER" id="PTHR31827:SF1">
    <property type="entry name" value="EMB|CAB89363.1"/>
    <property type="match status" value="1"/>
</dbReference>